<reference evidence="2 3" key="1">
    <citation type="submission" date="2017-09" db="EMBL/GenBank/DDBJ databases">
        <title>Genome sequencing of Besnoitia besnoiti strain Bb-Ger1.</title>
        <authorList>
            <person name="Schares G."/>
            <person name="Venepally P."/>
            <person name="Lorenzi H.A."/>
        </authorList>
    </citation>
    <scope>NUCLEOTIDE SEQUENCE [LARGE SCALE GENOMIC DNA]</scope>
    <source>
        <strain evidence="2 3">Bb-Ger1</strain>
    </source>
</reference>
<proteinExistence type="predicted"/>
<name>A0A2A9M8H6_BESBE</name>
<evidence type="ECO:0000256" key="1">
    <source>
        <dbReference type="SAM" id="MobiDB-lite"/>
    </source>
</evidence>
<dbReference type="GeneID" id="40307218"/>
<feature type="compositionally biased region" description="Low complexity" evidence="1">
    <location>
        <begin position="1350"/>
        <end position="1363"/>
    </location>
</feature>
<feature type="region of interest" description="Disordered" evidence="1">
    <location>
        <begin position="1168"/>
        <end position="1265"/>
    </location>
</feature>
<feature type="region of interest" description="Disordered" evidence="1">
    <location>
        <begin position="388"/>
        <end position="449"/>
    </location>
</feature>
<feature type="compositionally biased region" description="Basic and acidic residues" evidence="1">
    <location>
        <begin position="1197"/>
        <end position="1217"/>
    </location>
</feature>
<feature type="compositionally biased region" description="Low complexity" evidence="1">
    <location>
        <begin position="140"/>
        <end position="154"/>
    </location>
</feature>
<feature type="compositionally biased region" description="Low complexity" evidence="1">
    <location>
        <begin position="392"/>
        <end position="405"/>
    </location>
</feature>
<dbReference type="KEGG" id="bbes:BESB_021570"/>
<dbReference type="RefSeq" id="XP_029216225.1">
    <property type="nucleotide sequence ID" value="XM_029360866.1"/>
</dbReference>
<keyword evidence="3" id="KW-1185">Reference proteome</keyword>
<dbReference type="EMBL" id="NWUJ01000012">
    <property type="protein sequence ID" value="PFH32216.1"/>
    <property type="molecule type" value="Genomic_DNA"/>
</dbReference>
<accession>A0A2A9M8H6</accession>
<feature type="region of interest" description="Disordered" evidence="1">
    <location>
        <begin position="122"/>
        <end position="154"/>
    </location>
</feature>
<feature type="region of interest" description="Disordered" evidence="1">
    <location>
        <begin position="1345"/>
        <end position="1380"/>
    </location>
</feature>
<feature type="compositionally biased region" description="Basic and acidic residues" evidence="1">
    <location>
        <begin position="1231"/>
        <end position="1247"/>
    </location>
</feature>
<feature type="compositionally biased region" description="Polar residues" evidence="1">
    <location>
        <begin position="737"/>
        <end position="766"/>
    </location>
</feature>
<evidence type="ECO:0000313" key="2">
    <source>
        <dbReference type="EMBL" id="PFH32216.1"/>
    </source>
</evidence>
<feature type="region of interest" description="Disordered" evidence="1">
    <location>
        <begin position="221"/>
        <end position="277"/>
    </location>
</feature>
<sequence>MSRIYIDLAATSFGRCAICTSAQIHTEPGETLGRVPPSPSASASASLSRVSLLLPRVNHSASQAALLSSSLASLRASATRASLEPVSRPFLPLSSLRTGVGGAALSSSLVLQQSLLLSQAPFSTSRVQPPANESADASRDAAPSRPPLASAARQASAFEACDRGDWGSESGRGAKENLRLWRGAHALTCQLRQALLQRRASGRRARPVDVSGCLVAEHERSLQAPPTLREGAMSPPDAAEPGRGQQLSTVLNPRDPCPRGGLPAPAEGSPLGAPGRQTPLLEERRRRRLEADAAVALLGRLAEQMHVMPSRDIVFVLSHAHELVAETGQRWPLPCHPSLLAVYAATVQALLPRLSASSSLEWKDILVPIVDLLLAHPDLRSPVLSHPPYTRSLSSPPHACPSAASLEAPTPPPAAGSQMCRRKQGRLESPSSETAGGPHSQPSLAPSPGASPSLAVFDFLLRDLCVRVARCAPSLPPHLLLFFFNAFVRIGVFYPPLIVATAKSVEQRLESLSAQDVSMAVTTFALVQRQRRDTQRVKLQASAETGDAFTNSRPHGKRREHGVDAHAADASAGTPPHSSPASLPSPSSFGAATSRHDNTSTLPLAVPSRRSPHAPSDTSAASPGLPPACLPHSPVGSRASAHFHPYPSAPGRGGEDSGGLAGRLPDVSGTFESLLRHLATTPAVRQQLPLSSAVQILSACARCSPAAERRRANGDASEAHTAARSRTNACEPATPGTRVSSAPTTGAASDESGTQGTPYRSGSTVSDAAASPLPSPGALRAASGCLATLGLRSPSSAAGDADVRAAVFSSLFADVLALAAFESWTPQLVASAMNACTACKNLAAFRRREVLALLFHRLLFTVRVRQREEGLTAQPADARLRSAQPRTAHAPGYDFSRGLECRKDARCSQGAWRRLDDAFSDEKVVISFSLALHALGKENVRLQPAVLTEVLHTMAWLLKRCGGAPVEAGAPVREGENGGEDRRTSGGPAPEHGTGVVGGERRSVNDREISTAIKPHASAGLSREWAVMAWGLAKLVSYADSTPGKSRRGTWSRAPSRAVSGGAAWSRKEAGRGSVDSWKEGAVWLTSCEEVFRPLYLLVPSLLLRQAKPDLIAVSQLADAIRRSLLFDVGAIERSASATAATGTPPVLPVPFVSGEEVAHCLMSNTPSTETDLLRRGSATPAFGGGNFAPPPVPAARGDERAESEERYSEEARRCNEVRQSNGHPMSTERPSFRDLTSDTATRRERGNTTAPAGGESCVSDRGSDSETLETVEWAKEEPVEPFSYLTAQRLMTPDELTLLLRFIAGYLMRHAETCKPHQLLQTSWLYIQLDLLPSLQCEAIPKSSPLPRGGAAASGSAEGSSSPNATSDVRPTPTSMPIQSLSLSGEREMATLAGGKSLTITPVTFMGCVLDRLREDESSLDEGNSFFLQQMLRAYVLKYPAVMKRHPKRVRKFVKRRLDEAADKDAESASDAAQVL</sequence>
<feature type="compositionally biased region" description="Low complexity" evidence="1">
    <location>
        <begin position="575"/>
        <end position="588"/>
    </location>
</feature>
<comment type="caution">
    <text evidence="2">The sequence shown here is derived from an EMBL/GenBank/DDBJ whole genome shotgun (WGS) entry which is preliminary data.</text>
</comment>
<feature type="region of interest" description="Disordered" evidence="1">
    <location>
        <begin position="711"/>
        <end position="773"/>
    </location>
</feature>
<dbReference type="VEuPathDB" id="ToxoDB:BESB_021570"/>
<feature type="region of interest" description="Disordered" evidence="1">
    <location>
        <begin position="536"/>
        <end position="664"/>
    </location>
</feature>
<feature type="region of interest" description="Disordered" evidence="1">
    <location>
        <begin position="1041"/>
        <end position="1066"/>
    </location>
</feature>
<evidence type="ECO:0000313" key="3">
    <source>
        <dbReference type="Proteomes" id="UP000224006"/>
    </source>
</evidence>
<dbReference type="OrthoDB" id="331160at2759"/>
<feature type="compositionally biased region" description="Polar residues" evidence="1">
    <location>
        <begin position="1364"/>
        <end position="1380"/>
    </location>
</feature>
<feature type="compositionally biased region" description="Basic and acidic residues" evidence="1">
    <location>
        <begin position="973"/>
        <end position="984"/>
    </location>
</feature>
<feature type="region of interest" description="Disordered" evidence="1">
    <location>
        <begin position="967"/>
        <end position="1004"/>
    </location>
</feature>
<organism evidence="2 3">
    <name type="scientific">Besnoitia besnoiti</name>
    <name type="common">Apicomplexan protozoan</name>
    <dbReference type="NCBI Taxonomy" id="94643"/>
    <lineage>
        <taxon>Eukaryota</taxon>
        <taxon>Sar</taxon>
        <taxon>Alveolata</taxon>
        <taxon>Apicomplexa</taxon>
        <taxon>Conoidasida</taxon>
        <taxon>Coccidia</taxon>
        <taxon>Eucoccidiorida</taxon>
        <taxon>Eimeriorina</taxon>
        <taxon>Sarcocystidae</taxon>
        <taxon>Besnoitia</taxon>
    </lineage>
</organism>
<protein>
    <submittedName>
        <fullName evidence="2">Uncharacterized protein</fullName>
    </submittedName>
</protein>
<dbReference type="Proteomes" id="UP000224006">
    <property type="component" value="Chromosome XI"/>
</dbReference>
<gene>
    <name evidence="2" type="ORF">BESB_021570</name>
</gene>